<evidence type="ECO:0000313" key="1">
    <source>
        <dbReference type="Proteomes" id="UP000887576"/>
    </source>
</evidence>
<name>A0AC34QAD6_9BILA</name>
<organism evidence="1 2">
    <name type="scientific">Panagrolaimus sp. JU765</name>
    <dbReference type="NCBI Taxonomy" id="591449"/>
    <lineage>
        <taxon>Eukaryota</taxon>
        <taxon>Metazoa</taxon>
        <taxon>Ecdysozoa</taxon>
        <taxon>Nematoda</taxon>
        <taxon>Chromadorea</taxon>
        <taxon>Rhabditida</taxon>
        <taxon>Tylenchina</taxon>
        <taxon>Panagrolaimomorpha</taxon>
        <taxon>Panagrolaimoidea</taxon>
        <taxon>Panagrolaimidae</taxon>
        <taxon>Panagrolaimus</taxon>
    </lineage>
</organism>
<protein>
    <submittedName>
        <fullName evidence="2">Uncharacterized protein</fullName>
    </submittedName>
</protein>
<dbReference type="WBParaSite" id="JU765_v2.g14406.t1">
    <property type="protein sequence ID" value="JU765_v2.g14406.t1"/>
    <property type="gene ID" value="JU765_v2.g14406"/>
</dbReference>
<sequence>MVPNKKNLQELANRHNIDESDYKKLCENEDLQKIVTKELENHAKNKLEKMEIPRKVYICHETWTPQNDMLTEAMKLKRKNIEKAFKKQIDQMYK</sequence>
<evidence type="ECO:0000313" key="2">
    <source>
        <dbReference type="WBParaSite" id="JU765_v2.g14406.t1"/>
    </source>
</evidence>
<proteinExistence type="predicted"/>
<accession>A0AC34QAD6</accession>
<reference evidence="2" key="1">
    <citation type="submission" date="2022-11" db="UniProtKB">
        <authorList>
            <consortium name="WormBaseParasite"/>
        </authorList>
    </citation>
    <scope>IDENTIFICATION</scope>
</reference>
<dbReference type="Proteomes" id="UP000887576">
    <property type="component" value="Unplaced"/>
</dbReference>